<evidence type="ECO:0000313" key="2">
    <source>
        <dbReference type="Proteomes" id="UP001596417"/>
    </source>
</evidence>
<dbReference type="SUPFAM" id="SSF48317">
    <property type="entry name" value="Acid phosphatase/Vanadium-dependent haloperoxidase"/>
    <property type="match status" value="1"/>
</dbReference>
<reference evidence="1 2" key="1">
    <citation type="journal article" date="2019" name="Int. J. Syst. Evol. Microbiol.">
        <title>The Global Catalogue of Microorganisms (GCM) 10K type strain sequencing project: providing services to taxonomists for standard genome sequencing and annotation.</title>
        <authorList>
            <consortium name="The Broad Institute Genomics Platform"/>
            <consortium name="The Broad Institute Genome Sequencing Center for Infectious Disease"/>
            <person name="Wu L."/>
            <person name="Ma J."/>
        </authorList>
    </citation>
    <scope>NUCLEOTIDE SEQUENCE [LARGE SCALE GENOMIC DNA]</scope>
    <source>
        <strain evidence="1 2">RDMS1</strain>
    </source>
</reference>
<comment type="caution">
    <text evidence="1">The sequence shown here is derived from an EMBL/GenBank/DDBJ whole genome shotgun (WGS) entry which is preliminary data.</text>
</comment>
<gene>
    <name evidence="1" type="ORF">ACFQL7_04410</name>
</gene>
<dbReference type="AlphaFoldDB" id="A0ABD5YIS5"/>
<dbReference type="InterPro" id="IPR016119">
    <property type="entry name" value="Br/Cl_peroxidase_C"/>
</dbReference>
<dbReference type="Proteomes" id="UP001596417">
    <property type="component" value="Unassembled WGS sequence"/>
</dbReference>
<dbReference type="RefSeq" id="WP_390204703.1">
    <property type="nucleotide sequence ID" value="NZ_JBHTAX010000001.1"/>
</dbReference>
<dbReference type="EMBL" id="JBHTAX010000001">
    <property type="protein sequence ID" value="MFC7189163.1"/>
    <property type="molecule type" value="Genomic_DNA"/>
</dbReference>
<dbReference type="Gene3D" id="1.10.606.10">
    <property type="entry name" value="Vanadium-containing Chloroperoxidase, domain 2"/>
    <property type="match status" value="1"/>
</dbReference>
<sequence length="143" mass="15965">MPNQAYEAAAAMLNAASILVGNGVSLDPNIPYDEDDPVTPLLNFGFWDALDATNSCFDVAQSAAWYQKWIVHKRLRPEAFGGRVHNHCTGNASYPIHEELLDSPVLDRIYDTYCNYLLPQAYPEGVLCIRPTWLATRLLQALP</sequence>
<accession>A0ABD5YIS5</accession>
<dbReference type="InterPro" id="IPR036938">
    <property type="entry name" value="PAP2/HPO_sf"/>
</dbReference>
<proteinExistence type="predicted"/>
<keyword evidence="2" id="KW-1185">Reference proteome</keyword>
<name>A0ABD5YIS5_9EURY</name>
<protein>
    <submittedName>
        <fullName evidence="1">Uncharacterized protein</fullName>
    </submittedName>
</protein>
<organism evidence="1 2">
    <name type="scientific">Halocatena marina</name>
    <dbReference type="NCBI Taxonomy" id="2934937"/>
    <lineage>
        <taxon>Archaea</taxon>
        <taxon>Methanobacteriati</taxon>
        <taxon>Methanobacteriota</taxon>
        <taxon>Stenosarchaea group</taxon>
        <taxon>Halobacteria</taxon>
        <taxon>Halobacteriales</taxon>
        <taxon>Natronomonadaceae</taxon>
        <taxon>Halocatena</taxon>
    </lineage>
</organism>
<evidence type="ECO:0000313" key="1">
    <source>
        <dbReference type="EMBL" id="MFC7189163.1"/>
    </source>
</evidence>